<name>A0ABD5NIA4_9EURY</name>
<dbReference type="AlphaFoldDB" id="A0ABD5NIA4"/>
<feature type="domain" description="DUF7308" evidence="2">
    <location>
        <begin position="254"/>
        <end position="370"/>
    </location>
</feature>
<dbReference type="EMBL" id="JBHRWN010000002">
    <property type="protein sequence ID" value="MFC3479016.1"/>
    <property type="molecule type" value="Genomic_DNA"/>
</dbReference>
<evidence type="ECO:0000313" key="3">
    <source>
        <dbReference type="EMBL" id="MFC3479016.1"/>
    </source>
</evidence>
<feature type="transmembrane region" description="Helical" evidence="1">
    <location>
        <begin position="12"/>
        <end position="34"/>
    </location>
</feature>
<keyword evidence="1" id="KW-0472">Membrane</keyword>
<dbReference type="InterPro" id="IPR055713">
    <property type="entry name" value="DUF7289"/>
</dbReference>
<gene>
    <name evidence="3" type="ORF">ACFOKC_14890</name>
</gene>
<evidence type="ECO:0000256" key="1">
    <source>
        <dbReference type="SAM" id="Phobius"/>
    </source>
</evidence>
<proteinExistence type="predicted"/>
<accession>A0ABD5NIA4</accession>
<keyword evidence="1" id="KW-1133">Transmembrane helix</keyword>
<comment type="caution">
    <text evidence="3">The sequence shown here is derived from an EMBL/GenBank/DDBJ whole genome shotgun (WGS) entry which is preliminary data.</text>
</comment>
<keyword evidence="1" id="KW-0812">Transmembrane</keyword>
<evidence type="ECO:0000313" key="4">
    <source>
        <dbReference type="Proteomes" id="UP001595660"/>
    </source>
</evidence>
<keyword evidence="4" id="KW-1185">Reference proteome</keyword>
<protein>
    <recommendedName>
        <fullName evidence="2">DUF7308 domain-containing protein</fullName>
    </recommendedName>
</protein>
<evidence type="ECO:0000259" key="2">
    <source>
        <dbReference type="Pfam" id="PF23985"/>
    </source>
</evidence>
<dbReference type="InterPro" id="IPR055732">
    <property type="entry name" value="DUF7308"/>
</dbReference>
<dbReference type="Pfam" id="PF23985">
    <property type="entry name" value="DUF7308"/>
    <property type="match status" value="1"/>
</dbReference>
<dbReference type="Proteomes" id="UP001595660">
    <property type="component" value="Unassembled WGS sequence"/>
</dbReference>
<dbReference type="RefSeq" id="WP_232569340.1">
    <property type="nucleotide sequence ID" value="NZ_CP089466.1"/>
</dbReference>
<organism evidence="3 4">
    <name type="scientific">Halobacterium litoreum</name>
    <dbReference type="NCBI Taxonomy" id="2039234"/>
    <lineage>
        <taxon>Archaea</taxon>
        <taxon>Methanobacteriati</taxon>
        <taxon>Methanobacteriota</taxon>
        <taxon>Stenosarchaea group</taxon>
        <taxon>Halobacteria</taxon>
        <taxon>Halobacteriales</taxon>
        <taxon>Halobacteriaceae</taxon>
        <taxon>Halobacterium</taxon>
    </lineage>
</organism>
<dbReference type="Pfam" id="PF23960">
    <property type="entry name" value="DUF7289"/>
    <property type="match status" value="1"/>
</dbReference>
<sequence>MDVRGQSETIGLVLLLAISVIGVAVVVAAAGTALDSAEHAASVERAEQSLSVFDARAAMVALGRSDGQSVSLSGASGGSYEVRPDAGRMTLVREDENGTQIGDPIVNATLGSVVYENGDATVAYQGGGVWQSPGEGQGSTLVSPPEFNYQGATLTLPLIRVTGGESSAAGAPRARVSQADVRNAKFPTENRSNPLSGGTVVVRVHSEYYRGWAQYFRQRTAGNVSVYPDEKRVDLELIARGSGGLYSLDETPIELRGLSDGQPIRELSFTMYPNKASSFNDLHWALVADDGGSDRFEVEIDGGNPCKGKQPLVSVTYDNGSAVHEWENTSAWATSGSSFTYACGGKNGKEPTLFFDLTGETNVTYQGGTSPLANDSVGYVVNNYLAEMGPNVELEVTSKGKNRPPGNSASTDLDASTVDVQYNSSGARVVTFLHVTENAVNVSVT</sequence>
<dbReference type="GeneID" id="69117970"/>
<reference evidence="3 4" key="1">
    <citation type="journal article" date="2019" name="Int. J. Syst. Evol. Microbiol.">
        <title>The Global Catalogue of Microorganisms (GCM) 10K type strain sequencing project: providing services to taxonomists for standard genome sequencing and annotation.</title>
        <authorList>
            <consortium name="The Broad Institute Genomics Platform"/>
            <consortium name="The Broad Institute Genome Sequencing Center for Infectious Disease"/>
            <person name="Wu L."/>
            <person name="Ma J."/>
        </authorList>
    </citation>
    <scope>NUCLEOTIDE SEQUENCE [LARGE SCALE GENOMIC DNA]</scope>
    <source>
        <strain evidence="3 4">CGMCC 1.12562</strain>
    </source>
</reference>